<dbReference type="PANTHER" id="PTHR10443:SF12">
    <property type="entry name" value="DIPEPTIDASE"/>
    <property type="match status" value="1"/>
</dbReference>
<evidence type="ECO:0008006" key="3">
    <source>
        <dbReference type="Google" id="ProtNLM"/>
    </source>
</evidence>
<dbReference type="SUPFAM" id="SSF51556">
    <property type="entry name" value="Metallo-dependent hydrolases"/>
    <property type="match status" value="1"/>
</dbReference>
<sequence length="338" mass="37128">MSIPVLDLHCDTADRLGWQTIDRELKTVSGDEFFTPDDAECPERYFSLKDNDCAISIDMAGSTPWAQCFATFVPDCFSPEQSLRFHAQIMAHISAQTNLNHAEATEVHAASDIRPALDQSRFACIHTIENARMFAHDLNLIEALKRAGVLMASLTWNAAGPLASGHDTHAGLTDLGRQAVAEMERCGMVLDVSHLNDECFDEVAALAKRPFAASHSNSRAICGHVRNLTDQQFQVIRDAGGVVGLNYCNGFLVDGANKDTSAELVTFDATARHIEHWLELGGEDVIALGGDLDGADVPEYVADASKFPAFQQMLVERFGETITRKLCFENALSFFERF</sequence>
<dbReference type="AlphaFoldDB" id="A0A7X9UBY6"/>
<dbReference type="InterPro" id="IPR032466">
    <property type="entry name" value="Metal_Hydrolase"/>
</dbReference>
<name>A0A7X9UBY6_9ACTN</name>
<dbReference type="Pfam" id="PF01244">
    <property type="entry name" value="Peptidase_M19"/>
    <property type="match status" value="1"/>
</dbReference>
<dbReference type="InterPro" id="IPR008257">
    <property type="entry name" value="Pept_M19"/>
</dbReference>
<accession>A0A7X9UBY6</accession>
<evidence type="ECO:0000313" key="1">
    <source>
        <dbReference type="EMBL" id="NMF55362.1"/>
    </source>
</evidence>
<dbReference type="EMBL" id="JABBCP010000002">
    <property type="protein sequence ID" value="NMF55362.1"/>
    <property type="molecule type" value="Genomic_DNA"/>
</dbReference>
<keyword evidence="2" id="KW-1185">Reference proteome</keyword>
<reference evidence="1 2" key="1">
    <citation type="submission" date="2020-04" db="EMBL/GenBank/DDBJ databases">
        <title>Collinsella sp. KGMB02528 nov., an anaerobic actinobacterium isolated from human feces.</title>
        <authorList>
            <person name="Han K.-I."/>
            <person name="Eom M.K."/>
            <person name="Kim J.-S."/>
            <person name="Lee K.C."/>
            <person name="Suh M.K."/>
            <person name="Park S.-H."/>
            <person name="Lee J.H."/>
            <person name="Kang S.W."/>
            <person name="Park J.-E."/>
            <person name="Oh B.S."/>
            <person name="Yu S.Y."/>
            <person name="Choi S.-H."/>
            <person name="Lee D.H."/>
            <person name="Yoon H."/>
            <person name="Kim B.-Y."/>
            <person name="Lee J.H."/>
            <person name="Lee J.-S."/>
        </authorList>
    </citation>
    <scope>NUCLEOTIDE SEQUENCE [LARGE SCALE GENOMIC DNA]</scope>
    <source>
        <strain evidence="1 2">KGMB02528</strain>
    </source>
</reference>
<dbReference type="RefSeq" id="WP_169277060.1">
    <property type="nucleotide sequence ID" value="NZ_JABBCP010000002.1"/>
</dbReference>
<dbReference type="Proteomes" id="UP000546970">
    <property type="component" value="Unassembled WGS sequence"/>
</dbReference>
<dbReference type="PANTHER" id="PTHR10443">
    <property type="entry name" value="MICROSOMAL DIPEPTIDASE"/>
    <property type="match status" value="1"/>
</dbReference>
<protein>
    <recommendedName>
        <fullName evidence="3">Renal dipeptidase family protein</fullName>
    </recommendedName>
</protein>
<proteinExistence type="predicted"/>
<comment type="caution">
    <text evidence="1">The sequence shown here is derived from an EMBL/GenBank/DDBJ whole genome shotgun (WGS) entry which is preliminary data.</text>
</comment>
<dbReference type="GO" id="GO:0006508">
    <property type="term" value="P:proteolysis"/>
    <property type="evidence" value="ECO:0007669"/>
    <property type="project" value="InterPro"/>
</dbReference>
<dbReference type="PROSITE" id="PS51365">
    <property type="entry name" value="RENAL_DIPEPTIDASE_2"/>
    <property type="match status" value="1"/>
</dbReference>
<gene>
    <name evidence="1" type="ORF">HF320_03320</name>
</gene>
<dbReference type="Gene3D" id="3.20.20.140">
    <property type="entry name" value="Metal-dependent hydrolases"/>
    <property type="match status" value="1"/>
</dbReference>
<dbReference type="GO" id="GO:0070573">
    <property type="term" value="F:metallodipeptidase activity"/>
    <property type="evidence" value="ECO:0007669"/>
    <property type="project" value="InterPro"/>
</dbReference>
<organism evidence="1 2">
    <name type="scientific">Collinsella acetigenes</name>
    <dbReference type="NCBI Taxonomy" id="2713419"/>
    <lineage>
        <taxon>Bacteria</taxon>
        <taxon>Bacillati</taxon>
        <taxon>Actinomycetota</taxon>
        <taxon>Coriobacteriia</taxon>
        <taxon>Coriobacteriales</taxon>
        <taxon>Coriobacteriaceae</taxon>
        <taxon>Collinsella</taxon>
    </lineage>
</organism>
<evidence type="ECO:0000313" key="2">
    <source>
        <dbReference type="Proteomes" id="UP000546970"/>
    </source>
</evidence>